<sequence>MQWEVFTMSTADTPPAAAARKRADVHRNEQKLLAAAAAVFVRMGVHAPVREIAAESGLGMGTIYRHFPTRADLVVAVFRHQVDALAAAAHPAQTADAPYEVLRQWVHRFADFLVTKHGLAEALHSDQAGFETLHNEFVERLLPVLDQLLKASASAGYTRADVRAYDFMLAIGNLCIGIETFPDYQARHMIDLMLAGLTQPAPAPTDNEVSNSAVNDRAC</sequence>
<protein>
    <submittedName>
        <fullName evidence="6">TetR/AcrR family transcriptional regulator</fullName>
    </submittedName>
</protein>
<evidence type="ECO:0000256" key="2">
    <source>
        <dbReference type="ARBA" id="ARBA00023125"/>
    </source>
</evidence>
<evidence type="ECO:0000256" key="1">
    <source>
        <dbReference type="ARBA" id="ARBA00023015"/>
    </source>
</evidence>
<dbReference type="PRINTS" id="PR00455">
    <property type="entry name" value="HTHTETR"/>
</dbReference>
<dbReference type="InterPro" id="IPR050109">
    <property type="entry name" value="HTH-type_TetR-like_transc_reg"/>
</dbReference>
<keyword evidence="7" id="KW-1185">Reference proteome</keyword>
<evidence type="ECO:0000259" key="5">
    <source>
        <dbReference type="PROSITE" id="PS50977"/>
    </source>
</evidence>
<dbReference type="InterPro" id="IPR009057">
    <property type="entry name" value="Homeodomain-like_sf"/>
</dbReference>
<evidence type="ECO:0000256" key="4">
    <source>
        <dbReference type="PROSITE-ProRule" id="PRU00335"/>
    </source>
</evidence>
<evidence type="ECO:0000313" key="6">
    <source>
        <dbReference type="EMBL" id="GAA2371439.1"/>
    </source>
</evidence>
<dbReference type="SUPFAM" id="SSF46689">
    <property type="entry name" value="Homeodomain-like"/>
    <property type="match status" value="1"/>
</dbReference>
<dbReference type="Pfam" id="PF21597">
    <property type="entry name" value="TetR_C_43"/>
    <property type="match status" value="1"/>
</dbReference>
<proteinExistence type="predicted"/>
<dbReference type="PROSITE" id="PS50977">
    <property type="entry name" value="HTH_TETR_2"/>
    <property type="match status" value="1"/>
</dbReference>
<comment type="caution">
    <text evidence="6">The sequence shown here is derived from an EMBL/GenBank/DDBJ whole genome shotgun (WGS) entry which is preliminary data.</text>
</comment>
<accession>A0ABN3H910</accession>
<name>A0ABN3H910_9ACTN</name>
<keyword evidence="2 4" id="KW-0238">DNA-binding</keyword>
<reference evidence="6 7" key="1">
    <citation type="journal article" date="2019" name="Int. J. Syst. Evol. Microbiol.">
        <title>The Global Catalogue of Microorganisms (GCM) 10K type strain sequencing project: providing services to taxonomists for standard genome sequencing and annotation.</title>
        <authorList>
            <consortium name="The Broad Institute Genomics Platform"/>
            <consortium name="The Broad Institute Genome Sequencing Center for Infectious Disease"/>
            <person name="Wu L."/>
            <person name="Ma J."/>
        </authorList>
    </citation>
    <scope>NUCLEOTIDE SEQUENCE [LARGE SCALE GENOMIC DNA]</scope>
    <source>
        <strain evidence="6 7">JCM 4316</strain>
    </source>
</reference>
<organism evidence="6 7">
    <name type="scientific">Streptomyces cuspidosporus</name>
    <dbReference type="NCBI Taxonomy" id="66882"/>
    <lineage>
        <taxon>Bacteria</taxon>
        <taxon>Bacillati</taxon>
        <taxon>Actinomycetota</taxon>
        <taxon>Actinomycetes</taxon>
        <taxon>Kitasatosporales</taxon>
        <taxon>Streptomycetaceae</taxon>
        <taxon>Streptomyces</taxon>
    </lineage>
</organism>
<dbReference type="InterPro" id="IPR049445">
    <property type="entry name" value="TetR_SbtR-like_C"/>
</dbReference>
<dbReference type="Gene3D" id="1.10.357.10">
    <property type="entry name" value="Tetracycline Repressor, domain 2"/>
    <property type="match status" value="1"/>
</dbReference>
<keyword evidence="3" id="KW-0804">Transcription</keyword>
<dbReference type="PANTHER" id="PTHR30055">
    <property type="entry name" value="HTH-TYPE TRANSCRIPTIONAL REGULATOR RUTR"/>
    <property type="match status" value="1"/>
</dbReference>
<dbReference type="EMBL" id="BAAASD010000057">
    <property type="protein sequence ID" value="GAA2371439.1"/>
    <property type="molecule type" value="Genomic_DNA"/>
</dbReference>
<dbReference type="SUPFAM" id="SSF48498">
    <property type="entry name" value="Tetracyclin repressor-like, C-terminal domain"/>
    <property type="match status" value="1"/>
</dbReference>
<keyword evidence="1" id="KW-0805">Transcription regulation</keyword>
<dbReference type="PANTHER" id="PTHR30055:SF234">
    <property type="entry name" value="HTH-TYPE TRANSCRIPTIONAL REGULATOR BETI"/>
    <property type="match status" value="1"/>
</dbReference>
<evidence type="ECO:0000313" key="7">
    <source>
        <dbReference type="Proteomes" id="UP001500253"/>
    </source>
</evidence>
<dbReference type="Pfam" id="PF00440">
    <property type="entry name" value="TetR_N"/>
    <property type="match status" value="1"/>
</dbReference>
<feature type="domain" description="HTH tetR-type" evidence="5">
    <location>
        <begin position="26"/>
        <end position="85"/>
    </location>
</feature>
<gene>
    <name evidence="6" type="ORF">GCM10010246_77210</name>
</gene>
<feature type="DNA-binding region" description="H-T-H motif" evidence="4">
    <location>
        <begin position="48"/>
        <end position="67"/>
    </location>
</feature>
<dbReference type="InterPro" id="IPR001647">
    <property type="entry name" value="HTH_TetR"/>
</dbReference>
<dbReference type="Proteomes" id="UP001500253">
    <property type="component" value="Unassembled WGS sequence"/>
</dbReference>
<dbReference type="InterPro" id="IPR036271">
    <property type="entry name" value="Tet_transcr_reg_TetR-rel_C_sf"/>
</dbReference>
<evidence type="ECO:0000256" key="3">
    <source>
        <dbReference type="ARBA" id="ARBA00023163"/>
    </source>
</evidence>